<feature type="compositionally biased region" description="Low complexity" evidence="5">
    <location>
        <begin position="69"/>
        <end position="89"/>
    </location>
</feature>
<comment type="subcellular location">
    <subcellularLocation>
        <location evidence="1">Membrane</location>
    </subcellularLocation>
</comment>
<evidence type="ECO:0000256" key="1">
    <source>
        <dbReference type="ARBA" id="ARBA00004370"/>
    </source>
</evidence>
<dbReference type="Proteomes" id="UP000219453">
    <property type="component" value="Unassembled WGS sequence"/>
</dbReference>
<dbReference type="CDD" id="cd06530">
    <property type="entry name" value="S26_SPase_I"/>
    <property type="match status" value="1"/>
</dbReference>
<evidence type="ECO:0000313" key="8">
    <source>
        <dbReference type="Proteomes" id="UP000219453"/>
    </source>
</evidence>
<proteinExistence type="predicted"/>
<feature type="compositionally biased region" description="Low complexity" evidence="5">
    <location>
        <begin position="37"/>
        <end position="50"/>
    </location>
</feature>
<dbReference type="SUPFAM" id="SSF51306">
    <property type="entry name" value="LexA/Signal peptidase"/>
    <property type="match status" value="1"/>
</dbReference>
<dbReference type="RefSeq" id="WP_143824949.1">
    <property type="nucleotide sequence ID" value="NZ_OBEJ01000003.1"/>
</dbReference>
<evidence type="ECO:0000256" key="4">
    <source>
        <dbReference type="ARBA" id="ARBA00023136"/>
    </source>
</evidence>
<keyword evidence="4 6" id="KW-0472">Membrane</keyword>
<evidence type="ECO:0000313" key="7">
    <source>
        <dbReference type="EMBL" id="SNZ14898.1"/>
    </source>
</evidence>
<dbReference type="GO" id="GO:0016020">
    <property type="term" value="C:membrane"/>
    <property type="evidence" value="ECO:0007669"/>
    <property type="project" value="UniProtKB-SubCell"/>
</dbReference>
<keyword evidence="8" id="KW-1185">Reference proteome</keyword>
<dbReference type="OrthoDB" id="4822at2157"/>
<dbReference type="InterPro" id="IPR036286">
    <property type="entry name" value="LexA/Signal_pep-like_sf"/>
</dbReference>
<keyword evidence="2 6" id="KW-0812">Transmembrane</keyword>
<dbReference type="PANTHER" id="PTHR10806">
    <property type="entry name" value="SIGNAL PEPTIDASE COMPLEX CATALYTIC SUBUNIT SEC11"/>
    <property type="match status" value="1"/>
</dbReference>
<dbReference type="GO" id="GO:0004252">
    <property type="term" value="F:serine-type endopeptidase activity"/>
    <property type="evidence" value="ECO:0007669"/>
    <property type="project" value="InterPro"/>
</dbReference>
<dbReference type="EMBL" id="OBEJ01000003">
    <property type="protein sequence ID" value="SNZ14898.1"/>
    <property type="molecule type" value="Genomic_DNA"/>
</dbReference>
<sequence length="385" mass="40155">MTDSHDGDGSDSDPPPSGSRREERAAGPAAEPDDAAPEAQSDDSSPTAADSDGDEGAPDSGIDESPATGAEDPPASDDASAADGEAASPAPTPESGTHADQSVPAPSEDPIGWFRQTDSEAVIVFKDVASSVGIVLVIGLLLFGISGVWPPLVAIESGSMNPHMQKGDLVFIMQEDRLTPDAAVEGTGIVTYQQGKETGYSTFGSYGDVIVFQPNGQDRTPIIHRAMFYVEEGENWYEKANESHIEADSCEEINACSAPHSGFVTKGDNPQTNQQYDQVNQYQIVKPEWIQGTAEVRIPWLGCIRLEFSGTASCGSLFGMSQSPTVDAGQAIGQSGPDEVVGADEMVGSEEVVGTHEAIEAVDTRSIASTGTPIAAPRAETGAIV</sequence>
<evidence type="ECO:0000256" key="2">
    <source>
        <dbReference type="ARBA" id="ARBA00022692"/>
    </source>
</evidence>
<keyword evidence="3 6" id="KW-1133">Transmembrane helix</keyword>
<protein>
    <submittedName>
        <fullName evidence="7">Signal peptidase, endoplasmic reticulum-type</fullName>
    </submittedName>
</protein>
<dbReference type="AlphaFoldDB" id="A0A285P0D5"/>
<dbReference type="PANTHER" id="PTHR10806:SF6">
    <property type="entry name" value="SIGNAL PEPTIDASE COMPLEX CATALYTIC SUBUNIT SEC11"/>
    <property type="match status" value="1"/>
</dbReference>
<evidence type="ECO:0000256" key="3">
    <source>
        <dbReference type="ARBA" id="ARBA00022989"/>
    </source>
</evidence>
<evidence type="ECO:0000256" key="6">
    <source>
        <dbReference type="SAM" id="Phobius"/>
    </source>
</evidence>
<reference evidence="7 8" key="1">
    <citation type="submission" date="2017-09" db="EMBL/GenBank/DDBJ databases">
        <authorList>
            <person name="Ehlers B."/>
            <person name="Leendertz F.H."/>
        </authorList>
    </citation>
    <scope>NUCLEOTIDE SEQUENCE [LARGE SCALE GENOMIC DNA]</scope>
    <source>
        <strain evidence="7 8">DSM 27208</strain>
    </source>
</reference>
<organism evidence="7 8">
    <name type="scientific">Natronoarchaeum philippinense</name>
    <dbReference type="NCBI Taxonomy" id="558529"/>
    <lineage>
        <taxon>Archaea</taxon>
        <taxon>Methanobacteriati</taxon>
        <taxon>Methanobacteriota</taxon>
        <taxon>Stenosarchaea group</taxon>
        <taxon>Halobacteria</taxon>
        <taxon>Halobacteriales</taxon>
        <taxon>Natronoarchaeaceae</taxon>
    </lineage>
</organism>
<name>A0A285P0D5_NATPI</name>
<dbReference type="InterPro" id="IPR001733">
    <property type="entry name" value="Peptidase_S26B"/>
</dbReference>
<accession>A0A285P0D5</accession>
<gene>
    <name evidence="7" type="ORF">SAMN06269185_2302</name>
</gene>
<feature type="region of interest" description="Disordered" evidence="5">
    <location>
        <begin position="1"/>
        <end position="112"/>
    </location>
</feature>
<evidence type="ECO:0000256" key="5">
    <source>
        <dbReference type="SAM" id="MobiDB-lite"/>
    </source>
</evidence>
<dbReference type="InterPro" id="IPR019533">
    <property type="entry name" value="Peptidase_S26"/>
</dbReference>
<feature type="transmembrane region" description="Helical" evidence="6">
    <location>
        <begin position="132"/>
        <end position="155"/>
    </location>
</feature>
<dbReference type="GO" id="GO:0006465">
    <property type="term" value="P:signal peptide processing"/>
    <property type="evidence" value="ECO:0007669"/>
    <property type="project" value="InterPro"/>
</dbReference>